<dbReference type="Pfam" id="PF04231">
    <property type="entry name" value="Endonuclease_1"/>
    <property type="match status" value="1"/>
</dbReference>
<dbReference type="NCBIfam" id="TIGR04183">
    <property type="entry name" value="Por_Secre_tail"/>
    <property type="match status" value="1"/>
</dbReference>
<keyword evidence="2" id="KW-0540">Nuclease</keyword>
<evidence type="ECO:0000313" key="8">
    <source>
        <dbReference type="EMBL" id="MBP1839647.1"/>
    </source>
</evidence>
<dbReference type="Pfam" id="PF00041">
    <property type="entry name" value="fn3"/>
    <property type="match status" value="1"/>
</dbReference>
<dbReference type="Proteomes" id="UP001231587">
    <property type="component" value="Unassembled WGS sequence"/>
</dbReference>
<name>A0A9X0YIY3_9FLAO</name>
<dbReference type="Pfam" id="PF18962">
    <property type="entry name" value="Por_Secre_tail"/>
    <property type="match status" value="1"/>
</dbReference>
<dbReference type="InterPro" id="IPR007346">
    <property type="entry name" value="Endonuclease-I"/>
</dbReference>
<evidence type="ECO:0000256" key="4">
    <source>
        <dbReference type="ARBA" id="ARBA00022801"/>
    </source>
</evidence>
<dbReference type="InterPro" id="IPR036116">
    <property type="entry name" value="FN3_sf"/>
</dbReference>
<dbReference type="AlphaFoldDB" id="A0A9X0YIY3"/>
<protein>
    <submittedName>
        <fullName evidence="8">Endonuclease I</fullName>
    </submittedName>
</protein>
<dbReference type="SUPFAM" id="SSF49265">
    <property type="entry name" value="Fibronectin type III"/>
    <property type="match status" value="1"/>
</dbReference>
<keyword evidence="4" id="KW-0378">Hydrolase</keyword>
<evidence type="ECO:0000313" key="11">
    <source>
        <dbReference type="Proteomes" id="UP001231587"/>
    </source>
</evidence>
<dbReference type="InterPro" id="IPR026444">
    <property type="entry name" value="Secre_tail"/>
</dbReference>
<dbReference type="GO" id="GO:0016787">
    <property type="term" value="F:hydrolase activity"/>
    <property type="evidence" value="ECO:0007669"/>
    <property type="project" value="UniProtKB-KW"/>
</dbReference>
<organism evidence="8 10">
    <name type="scientific">Formosa algae</name>
    <dbReference type="NCBI Taxonomy" id="225843"/>
    <lineage>
        <taxon>Bacteria</taxon>
        <taxon>Pseudomonadati</taxon>
        <taxon>Bacteroidota</taxon>
        <taxon>Flavobacteriia</taxon>
        <taxon>Flavobacteriales</taxon>
        <taxon>Flavobacteriaceae</taxon>
        <taxon>Formosa</taxon>
    </lineage>
</organism>
<dbReference type="InterPro" id="IPR044925">
    <property type="entry name" value="His-Me_finger_sf"/>
</dbReference>
<feature type="region of interest" description="Disordered" evidence="5">
    <location>
        <begin position="93"/>
        <end position="140"/>
    </location>
</feature>
<dbReference type="EMBL" id="JAGGJQ010000003">
    <property type="protein sequence ID" value="MBP1839647.1"/>
    <property type="molecule type" value="Genomic_DNA"/>
</dbReference>
<evidence type="ECO:0000259" key="7">
    <source>
        <dbReference type="PROSITE" id="PS50853"/>
    </source>
</evidence>
<dbReference type="InterPro" id="IPR003961">
    <property type="entry name" value="FN3_dom"/>
</dbReference>
<dbReference type="GO" id="GO:0004519">
    <property type="term" value="F:endonuclease activity"/>
    <property type="evidence" value="ECO:0007669"/>
    <property type="project" value="UniProtKB-KW"/>
</dbReference>
<feature type="chain" id="PRO_5040850416" evidence="6">
    <location>
        <begin position="20"/>
        <end position="745"/>
    </location>
</feature>
<reference evidence="8" key="1">
    <citation type="submission" date="2021-03" db="EMBL/GenBank/DDBJ databases">
        <title>Genomic Encyclopedia of Type Strains, Phase IV (KMG-IV): sequencing the most valuable type-strain genomes for metagenomic binning, comparative biology and taxonomic classification.</title>
        <authorList>
            <person name="Goeker M."/>
        </authorList>
    </citation>
    <scope>NUCLEOTIDE SEQUENCE</scope>
    <source>
        <strain evidence="8">DSM 15523</strain>
        <strain evidence="9 11">DSM 16476</strain>
    </source>
</reference>
<dbReference type="RefSeq" id="WP_083495653.1">
    <property type="nucleotide sequence ID" value="NZ_JAGGJQ010000003.1"/>
</dbReference>
<evidence type="ECO:0000313" key="9">
    <source>
        <dbReference type="EMBL" id="MDQ0334951.1"/>
    </source>
</evidence>
<evidence type="ECO:0000256" key="3">
    <source>
        <dbReference type="ARBA" id="ARBA00022729"/>
    </source>
</evidence>
<dbReference type="Gene3D" id="2.60.40.10">
    <property type="entry name" value="Immunoglobulins"/>
    <property type="match status" value="1"/>
</dbReference>
<dbReference type="OrthoDB" id="5485925at2"/>
<dbReference type="PANTHER" id="PTHR33607">
    <property type="entry name" value="ENDONUCLEASE-1"/>
    <property type="match status" value="1"/>
</dbReference>
<comment type="caution">
    <text evidence="8">The sequence shown here is derived from an EMBL/GenBank/DDBJ whole genome shotgun (WGS) entry which is preliminary data.</text>
</comment>
<feature type="domain" description="Fibronectin type-III" evidence="7">
    <location>
        <begin position="285"/>
        <end position="370"/>
    </location>
</feature>
<evidence type="ECO:0000256" key="5">
    <source>
        <dbReference type="SAM" id="MobiDB-lite"/>
    </source>
</evidence>
<dbReference type="PROSITE" id="PS50853">
    <property type="entry name" value="FN3"/>
    <property type="match status" value="1"/>
</dbReference>
<gene>
    <name evidence="8" type="ORF">J2Z56_001558</name>
    <name evidence="9" type="ORF">J2Z57_001384</name>
</gene>
<dbReference type="Proteomes" id="UP001138672">
    <property type="component" value="Unassembled WGS sequence"/>
</dbReference>
<proteinExistence type="inferred from homology"/>
<dbReference type="SMART" id="SM00060">
    <property type="entry name" value="FN3"/>
    <property type="match status" value="1"/>
</dbReference>
<evidence type="ECO:0000256" key="2">
    <source>
        <dbReference type="ARBA" id="ARBA00022722"/>
    </source>
</evidence>
<dbReference type="InterPro" id="IPR013783">
    <property type="entry name" value="Ig-like_fold"/>
</dbReference>
<comment type="similarity">
    <text evidence="1">Belongs to the EndA/NucM nuclease family.</text>
</comment>
<dbReference type="EMBL" id="JAUSUU010000003">
    <property type="protein sequence ID" value="MDQ0334951.1"/>
    <property type="molecule type" value="Genomic_DNA"/>
</dbReference>
<sequence>MKHFYISFLLLFTSLLGFAQITPPDDLQSYYNTVNFTKTGVELKADLTAVTTAKHVNELTYTPGVWEALKVTDLDPTDSDKVILVYGYDDTDGSTSTDRTRDKNSNGGSTGQWNREHIYPKSLGTPNLGESGPGSDALMLRPSDIARNSDRGNLKFADGTGTSFATTDGWYPGDEWKGDCARIIMYMYVRYGEQCLPSNVGFGSSASTPDEMIDLFLEWNVEDPVSDFEKQRNAYHGDTSNTYAQGNRNPFIDNPYLATVIWGGDAAQNLWDGNTAEDDTEAPTMPTDLASSDITATSTTLTWTASTDNVAVASYNVYLDGTFLVKAYTNSITISDLVPGTTYAFSISAEDASSNVSATTAAVSVTTSEETVFDYCTSESFENISGDINTYYDEVTWNGDNDFAWSATDARIDQTIDTSKAICIRDGILTAEETSGGIGSLTVTTLRVFSGGSGTFDLVVNGTKVGEIPYSEYAETTTIENINIAGDVTIVLNNKTTSSDRIAIDDLSWTCYENSNSDFCTEETFTNLTSTQDVNDSQYADRTWTGDNGLTWNATGARIDLSNNSSKVITIRNGVLTAPETSEGIGSLTVTTIRTFSGGSGTFDLVVNGTVVGQIPYSDEEQITTIEDINVSGNVSVTLNNISSTSDRVMIDDLKWTCYDAALSVEENTLSSIKVYPNPVNSTLNIALPNGEATQISIYNMLGKLVISEMIQANTSIDTKNLQSGVYILRMTQDDATISKKLIKN</sequence>
<keyword evidence="11" id="KW-1185">Reference proteome</keyword>
<accession>A0A9X0YIY3</accession>
<dbReference type="SUPFAM" id="SSF54060">
    <property type="entry name" value="His-Me finger endonucleases"/>
    <property type="match status" value="1"/>
</dbReference>
<evidence type="ECO:0000256" key="1">
    <source>
        <dbReference type="ARBA" id="ARBA00006429"/>
    </source>
</evidence>
<evidence type="ECO:0000256" key="6">
    <source>
        <dbReference type="SAM" id="SignalP"/>
    </source>
</evidence>
<evidence type="ECO:0000313" key="10">
    <source>
        <dbReference type="Proteomes" id="UP001138672"/>
    </source>
</evidence>
<keyword evidence="3 6" id="KW-0732">Signal</keyword>
<feature type="signal peptide" evidence="6">
    <location>
        <begin position="1"/>
        <end position="19"/>
    </location>
</feature>
<dbReference type="PANTHER" id="PTHR33607:SF2">
    <property type="entry name" value="ENDONUCLEASE-1"/>
    <property type="match status" value="1"/>
</dbReference>
<keyword evidence="8" id="KW-0255">Endonuclease</keyword>